<dbReference type="OrthoDB" id="2414538at2759"/>
<reference evidence="3" key="1">
    <citation type="submission" date="2023-01" db="EMBL/GenBank/DDBJ databases">
        <title>Genome assembly of the deep-sea coral Lophelia pertusa.</title>
        <authorList>
            <person name="Herrera S."/>
            <person name="Cordes E."/>
        </authorList>
    </citation>
    <scope>NUCLEOTIDE SEQUENCE</scope>
    <source>
        <strain evidence="3">USNM1676648</strain>
        <tissue evidence="3">Polyp</tissue>
    </source>
</reference>
<dbReference type="InterPro" id="IPR030559">
    <property type="entry name" value="PolZ_Rev3"/>
</dbReference>
<dbReference type="EC" id="2.7.7.7" evidence="3"/>
<dbReference type="EMBL" id="MU827305">
    <property type="protein sequence ID" value="KAJ7363646.1"/>
    <property type="molecule type" value="Genomic_DNA"/>
</dbReference>
<sequence length="165" mass="18700">MWCIRQSWVTFDSTCQTTPRSAPRSRPSLERVSYYITKQILPPLNRVFSLIGLDVFTWYAELPRVVRIAPLSTEPGDKKKGTISHYFSTMTCPVCQELTPTDLCANCRARPQLSAVTLVSRMRGWERTHQHLAEICYGCCGSRDAKLSCVSLDCPVFLQARALHT</sequence>
<organism evidence="3 4">
    <name type="scientific">Desmophyllum pertusum</name>
    <dbReference type="NCBI Taxonomy" id="174260"/>
    <lineage>
        <taxon>Eukaryota</taxon>
        <taxon>Metazoa</taxon>
        <taxon>Cnidaria</taxon>
        <taxon>Anthozoa</taxon>
        <taxon>Hexacorallia</taxon>
        <taxon>Scleractinia</taxon>
        <taxon>Caryophylliina</taxon>
        <taxon>Caryophylliidae</taxon>
        <taxon>Desmophyllum</taxon>
    </lineage>
</organism>
<protein>
    <submittedName>
        <fullName evidence="3">DNA polymerase zeta catalytic subunit</fullName>
        <ecNumber evidence="3">2.7.7.7</ecNumber>
    </submittedName>
</protein>
<dbReference type="PANTHER" id="PTHR45812:SF1">
    <property type="entry name" value="DNA POLYMERASE ZETA CATALYTIC SUBUNIT"/>
    <property type="match status" value="1"/>
</dbReference>
<dbReference type="GO" id="GO:0016035">
    <property type="term" value="C:zeta DNA polymerase complex"/>
    <property type="evidence" value="ECO:0007669"/>
    <property type="project" value="InterPro"/>
</dbReference>
<keyword evidence="3" id="KW-0808">Transferase</keyword>
<feature type="domain" description="C4-type zinc-finger of DNA polymerase delta" evidence="2">
    <location>
        <begin position="92"/>
        <end position="157"/>
    </location>
</feature>
<dbReference type="PANTHER" id="PTHR45812">
    <property type="entry name" value="DNA POLYMERASE ZETA CATALYTIC SUBUNIT"/>
    <property type="match status" value="1"/>
</dbReference>
<dbReference type="InterPro" id="IPR025687">
    <property type="entry name" value="Znf-C4pol"/>
</dbReference>
<keyword evidence="3" id="KW-0548">Nucleotidyltransferase</keyword>
<dbReference type="GO" id="GO:0042276">
    <property type="term" value="P:error-prone translesion synthesis"/>
    <property type="evidence" value="ECO:0007669"/>
    <property type="project" value="TreeGrafter"/>
</dbReference>
<comment type="caution">
    <text evidence="3">The sequence shown here is derived from an EMBL/GenBank/DDBJ whole genome shotgun (WGS) entry which is preliminary data.</text>
</comment>
<proteinExistence type="predicted"/>
<dbReference type="GO" id="GO:0003887">
    <property type="term" value="F:DNA-directed DNA polymerase activity"/>
    <property type="evidence" value="ECO:0007669"/>
    <property type="project" value="UniProtKB-EC"/>
</dbReference>
<dbReference type="GO" id="GO:0005634">
    <property type="term" value="C:nucleus"/>
    <property type="evidence" value="ECO:0007669"/>
    <property type="project" value="TreeGrafter"/>
</dbReference>
<evidence type="ECO:0000259" key="2">
    <source>
        <dbReference type="Pfam" id="PF14260"/>
    </source>
</evidence>
<evidence type="ECO:0000256" key="1">
    <source>
        <dbReference type="ARBA" id="ARBA00049244"/>
    </source>
</evidence>
<evidence type="ECO:0000313" key="4">
    <source>
        <dbReference type="Proteomes" id="UP001163046"/>
    </source>
</evidence>
<dbReference type="Pfam" id="PF14260">
    <property type="entry name" value="zf-C4pol"/>
    <property type="match status" value="1"/>
</dbReference>
<accession>A0A9W9YRH4</accession>
<name>A0A9W9YRH4_9CNID</name>
<evidence type="ECO:0000313" key="3">
    <source>
        <dbReference type="EMBL" id="KAJ7363646.1"/>
    </source>
</evidence>
<dbReference type="AlphaFoldDB" id="A0A9W9YRH4"/>
<dbReference type="Proteomes" id="UP001163046">
    <property type="component" value="Unassembled WGS sequence"/>
</dbReference>
<comment type="catalytic activity">
    <reaction evidence="1">
        <text>DNA(n) + a 2'-deoxyribonucleoside 5'-triphosphate = DNA(n+1) + diphosphate</text>
        <dbReference type="Rhea" id="RHEA:22508"/>
        <dbReference type="Rhea" id="RHEA-COMP:17339"/>
        <dbReference type="Rhea" id="RHEA-COMP:17340"/>
        <dbReference type="ChEBI" id="CHEBI:33019"/>
        <dbReference type="ChEBI" id="CHEBI:61560"/>
        <dbReference type="ChEBI" id="CHEBI:173112"/>
        <dbReference type="EC" id="2.7.7.7"/>
    </reaction>
</comment>
<dbReference type="GO" id="GO:0000724">
    <property type="term" value="P:double-strand break repair via homologous recombination"/>
    <property type="evidence" value="ECO:0007669"/>
    <property type="project" value="TreeGrafter"/>
</dbReference>
<keyword evidence="4" id="KW-1185">Reference proteome</keyword>
<gene>
    <name evidence="3" type="primary">REV3L_4</name>
    <name evidence="3" type="ORF">OS493_009808</name>
</gene>